<proteinExistence type="predicted"/>
<dbReference type="Pfam" id="PF10096">
    <property type="entry name" value="DUF2334"/>
    <property type="match status" value="1"/>
</dbReference>
<dbReference type="AlphaFoldDB" id="A0A6H9YH71"/>
<accession>A0A6H9YH71</accession>
<sequence length="285" mass="30817">MGGRVRRADRALPGAHGLDDRTSERRRSCARGECRVSGRAEFRFVVSVHDVAASTAEPVAQWLSDLDERGVPATLLLIPGPFGGGPGLADAPDLVSFLHKAVGRGHELALHGFLHEGVPGGPRWRHHVNQLVARGAGEFWSLTEDQARERLRAGLEMLADADIGVVGFTPPGWLASPGTRRALAALGFAYWTSHLAVHRLPDGPIVRMPALSHRPGGFGERTGAHLMVEASRTFSRTRMPFRIALHPADLARPGLRRAAFAAIDQTVAAGGRPVTYETLVTERDW</sequence>
<feature type="compositionally biased region" description="Basic and acidic residues" evidence="1">
    <location>
        <begin position="1"/>
        <end position="10"/>
    </location>
</feature>
<evidence type="ECO:0000313" key="2">
    <source>
        <dbReference type="EMBL" id="KAB2345136.1"/>
    </source>
</evidence>
<feature type="compositionally biased region" description="Basic and acidic residues" evidence="1">
    <location>
        <begin position="17"/>
        <end position="26"/>
    </location>
</feature>
<dbReference type="SUPFAM" id="SSF88713">
    <property type="entry name" value="Glycoside hydrolase/deacetylase"/>
    <property type="match status" value="1"/>
</dbReference>
<protein>
    <submittedName>
        <fullName evidence="2">DUF2334 domain-containing protein</fullName>
    </submittedName>
</protein>
<dbReference type="GO" id="GO:0005975">
    <property type="term" value="P:carbohydrate metabolic process"/>
    <property type="evidence" value="ECO:0007669"/>
    <property type="project" value="InterPro"/>
</dbReference>
<feature type="region of interest" description="Disordered" evidence="1">
    <location>
        <begin position="1"/>
        <end position="26"/>
    </location>
</feature>
<evidence type="ECO:0000313" key="3">
    <source>
        <dbReference type="Proteomes" id="UP000468735"/>
    </source>
</evidence>
<evidence type="ECO:0000256" key="1">
    <source>
        <dbReference type="SAM" id="MobiDB-lite"/>
    </source>
</evidence>
<dbReference type="OrthoDB" id="9763050at2"/>
<dbReference type="InterPro" id="IPR018763">
    <property type="entry name" value="DUF2334"/>
</dbReference>
<dbReference type="EMBL" id="WBMT01000014">
    <property type="protein sequence ID" value="KAB2345136.1"/>
    <property type="molecule type" value="Genomic_DNA"/>
</dbReference>
<name>A0A6H9YH71_9ACTN</name>
<reference evidence="2 3" key="1">
    <citation type="submission" date="2019-09" db="EMBL/GenBank/DDBJ databases">
        <title>Actinomadura physcomitrii sp. nov., a novel actinomycete isolated from moss [Physcomitrium sphaericum (Ludw) Fuernr].</title>
        <authorList>
            <person name="Zhuang X."/>
            <person name="Liu C."/>
        </authorList>
    </citation>
    <scope>NUCLEOTIDE SEQUENCE [LARGE SCALE GENOMIC DNA]</scope>
    <source>
        <strain evidence="2 3">HMC1</strain>
    </source>
</reference>
<organism evidence="2 3">
    <name type="scientific">Actinomadura rudentiformis</name>
    <dbReference type="NCBI Taxonomy" id="359158"/>
    <lineage>
        <taxon>Bacteria</taxon>
        <taxon>Bacillati</taxon>
        <taxon>Actinomycetota</taxon>
        <taxon>Actinomycetes</taxon>
        <taxon>Streptosporangiales</taxon>
        <taxon>Thermomonosporaceae</taxon>
        <taxon>Actinomadura</taxon>
    </lineage>
</organism>
<dbReference type="Gene3D" id="3.20.20.370">
    <property type="entry name" value="Glycoside hydrolase/deacetylase"/>
    <property type="match status" value="1"/>
</dbReference>
<comment type="caution">
    <text evidence="2">The sequence shown here is derived from an EMBL/GenBank/DDBJ whole genome shotgun (WGS) entry which is preliminary data.</text>
</comment>
<dbReference type="Proteomes" id="UP000468735">
    <property type="component" value="Unassembled WGS sequence"/>
</dbReference>
<keyword evidence="3" id="KW-1185">Reference proteome</keyword>
<gene>
    <name evidence="2" type="ORF">F8566_28070</name>
</gene>
<dbReference type="InterPro" id="IPR011330">
    <property type="entry name" value="Glyco_hydro/deAcase_b/a-brl"/>
</dbReference>